<sequence length="97" mass="10535">MRDPGRARDLTPEALMPFPGMPNESPCDARDGHFEAKSGLPCAERHPYRFGMRSERQRATFCHTGESIVSASCRPSSCCHAGRSWIGSATSGRGPTP</sequence>
<keyword evidence="3" id="KW-1185">Reference proteome</keyword>
<feature type="compositionally biased region" description="Basic and acidic residues" evidence="1">
    <location>
        <begin position="1"/>
        <end position="11"/>
    </location>
</feature>
<feature type="region of interest" description="Disordered" evidence="1">
    <location>
        <begin position="1"/>
        <end position="30"/>
    </location>
</feature>
<comment type="caution">
    <text evidence="2">The sequence shown here is derived from an EMBL/GenBank/DDBJ whole genome shotgun (WGS) entry which is preliminary data.</text>
</comment>
<dbReference type="Proteomes" id="UP000742786">
    <property type="component" value="Unassembled WGS sequence"/>
</dbReference>
<protein>
    <submittedName>
        <fullName evidence="2">Uncharacterized protein</fullName>
    </submittedName>
</protein>
<evidence type="ECO:0000256" key="1">
    <source>
        <dbReference type="SAM" id="MobiDB-lite"/>
    </source>
</evidence>
<gene>
    <name evidence="2" type="ORF">GTOL_10944</name>
</gene>
<reference evidence="2" key="1">
    <citation type="submission" date="2021-04" db="EMBL/GenBank/DDBJ databases">
        <authorList>
            <person name="Hornung B."/>
        </authorList>
    </citation>
    <scope>NUCLEOTIDE SEQUENCE</scope>
    <source>
        <strain evidence="2">G5G6</strain>
    </source>
</reference>
<organism evidence="2 3">
    <name type="scientific">Georgfuchsia toluolica</name>
    <dbReference type="NCBI Taxonomy" id="424218"/>
    <lineage>
        <taxon>Bacteria</taxon>
        <taxon>Pseudomonadati</taxon>
        <taxon>Pseudomonadota</taxon>
        <taxon>Betaproteobacteria</taxon>
        <taxon>Nitrosomonadales</taxon>
        <taxon>Sterolibacteriaceae</taxon>
        <taxon>Georgfuchsia</taxon>
    </lineage>
</organism>
<proteinExistence type="predicted"/>
<evidence type="ECO:0000313" key="2">
    <source>
        <dbReference type="EMBL" id="CAG4883062.1"/>
    </source>
</evidence>
<name>A0A916N8B5_9PROT</name>
<dbReference type="EMBL" id="CAJQUM010000001">
    <property type="protein sequence ID" value="CAG4883062.1"/>
    <property type="molecule type" value="Genomic_DNA"/>
</dbReference>
<evidence type="ECO:0000313" key="3">
    <source>
        <dbReference type="Proteomes" id="UP000742786"/>
    </source>
</evidence>
<dbReference type="AlphaFoldDB" id="A0A916N8B5"/>
<accession>A0A916N8B5</accession>